<feature type="region of interest" description="Disordered" evidence="4">
    <location>
        <begin position="973"/>
        <end position="1004"/>
    </location>
</feature>
<sequence>MGDRKPLPAIPNSHDLMRLSVEAQEHRARFIRFALSELDDDWLRTNLEEWANLFEDVLDDLGSSVGQGQWFSGIMKAKKQKRKKVGGSTESSIDERLKQLRQVAEEPDVPSSIPKSKHLLLCLAPLGSRIAEPDEDSGFDVVPSALNCSFRSGLFVVPGDRDASEGILYGLAEWDTSPKDVPTRLVGGTFIFKGVSSLQHHRALTKALKLCIYVHLSLLLEQQLLANSHVPLTFSRPRVRVHTHSSSYHGSQSPLNSPPPLLDHKTSTSSTSSRKSGNRNSLIPSSIFSFFSKKSFGRATSIRDVPGRSSLDLIPFPSVSEEQPGRYSMEEAASRFRKFSFLSPPPLATPLERTPSPYSSTLSRIEAQKNVLSSSAGVVFDPPTLLVRLAEKEKANPDKKIFLTGDERVALHSLLGWDALEPENMDPEKTKANKGKGMAGICGFINQQEISILVSSHIPLTGVSPEQFSPEASMSSSISSSLSLPRETSSSSPSFDPSDSSNVNKPPKPTFTHTNCEQPHWLLYRYYSTTQSRQDSFGHDHCLGDMITEWIDQADVPCGRVRSAVQPEPRGGIGIVPARLGSPPSEKRCEVPIGKHERRFIHGGVRITVNIENGDPTTLADDEKRKMSDAKPITVWESCSICGAETKKNELSDGAHLFSFAKYMELLIYSPLICNLSPTLCEHTKCPSSSASSLPSERFSIVRHFSQAVVLGGLRRKEYTVSFKTDPVEDIFELRVPRLQITRDPKTNLLASTSQMSLLKEDQVNHGSKDDEEKRKLRREIKAWWEGVADHMDLLEEKFSTQDHISHKKALPRLPSTDEAYDSFEDEPEEHQTPKAKTSGLPETSGTIAKDYFVKPITSSTAPNLPTPPTSSSMSSASLTPTPSRLPMDRAPASATSTDSQLTVTTSSSASSIHSTESTSADPMELLFNLRQTFHRTEQSLYTQLAKVPASSLNEVRRSFLSSARGAERRLIAWQKKHLGGKKKKSGRGDKDDSNQLNPSEKLRAAEPQWWSSTCHVVPGGNIIVREDDWGSIIAFTLSTPDYQRELASMSVTRTASTADLRSPDTPIASSTSASSFFSAATATGYKLFRTSALVQPDPDQEDVIWHEPEAYSAVISRKEHPRDATSLLSIREVLRQKSPDSSILSGSRFASLGSSTSKLLAGSGRASMFNGAPPSAWAKPDVQVSKQEAEGEVARGLSGNGDDVHRMLHELDSAESGTMESRPGSSLLGNYPWTASEASTIKRNTVSRPLATDDVLSFTGSDTVLVSPEIPVTPQSEAVSPVVAKSPLGSFTSGITNAMRLVIPAQIPRPLSAGSNHHGLLSGEVNAIDERPHIKYDWTIGKRLKFSCTVYYAKQFDSLRKRCGIDNIFLESLSKSTNWSAEGGKSKSNFWKTADDRFIIKTLVNAWNVADLQVLIELGPSYFRYLDSTASKATVLAKLIGFYTIEIRNLETGAVQSKVDLLIMENLFYNQNVDKTFDLKGIQGRKVKAGNNTTGQTTKTLFDGEWIEGQQQALTLVRPHSKAVLREAIKSDAEFLSKSNIMDYSLLLGVDTKRKQIACGLVDTIGSYTFAKTLEYKAKQGLNSGNGKEVTVIPPAEYQERFLNALEKYFLACPDKWSRPLDGRKLASDLSLLPSVL</sequence>
<organism evidence="6 7">
    <name type="scientific">Rhodocollybia butyracea</name>
    <dbReference type="NCBI Taxonomy" id="206335"/>
    <lineage>
        <taxon>Eukaryota</taxon>
        <taxon>Fungi</taxon>
        <taxon>Dikarya</taxon>
        <taxon>Basidiomycota</taxon>
        <taxon>Agaricomycotina</taxon>
        <taxon>Agaricomycetes</taxon>
        <taxon>Agaricomycetidae</taxon>
        <taxon>Agaricales</taxon>
        <taxon>Marasmiineae</taxon>
        <taxon>Omphalotaceae</taxon>
        <taxon>Rhodocollybia</taxon>
    </lineage>
</organism>
<dbReference type="Gene3D" id="3.30.800.10">
    <property type="entry name" value="Phosphatidylinositol Phosphate Kinase II Beta"/>
    <property type="match status" value="1"/>
</dbReference>
<feature type="compositionally biased region" description="Low complexity" evidence="4">
    <location>
        <begin position="469"/>
        <end position="501"/>
    </location>
</feature>
<evidence type="ECO:0000313" key="7">
    <source>
        <dbReference type="Proteomes" id="UP000772434"/>
    </source>
</evidence>
<dbReference type="GO" id="GO:0005524">
    <property type="term" value="F:ATP binding"/>
    <property type="evidence" value="ECO:0007669"/>
    <property type="project" value="UniProtKB-UniRule"/>
</dbReference>
<reference evidence="6" key="1">
    <citation type="submission" date="2020-11" db="EMBL/GenBank/DDBJ databases">
        <authorList>
            <consortium name="DOE Joint Genome Institute"/>
            <person name="Ahrendt S."/>
            <person name="Riley R."/>
            <person name="Andreopoulos W."/>
            <person name="Labutti K."/>
            <person name="Pangilinan J."/>
            <person name="Ruiz-Duenas F.J."/>
            <person name="Barrasa J.M."/>
            <person name="Sanchez-Garcia M."/>
            <person name="Camarero S."/>
            <person name="Miyauchi S."/>
            <person name="Serrano A."/>
            <person name="Linde D."/>
            <person name="Babiker R."/>
            <person name="Drula E."/>
            <person name="Ayuso-Fernandez I."/>
            <person name="Pacheco R."/>
            <person name="Padilla G."/>
            <person name="Ferreira P."/>
            <person name="Barriuso J."/>
            <person name="Kellner H."/>
            <person name="Castanera R."/>
            <person name="Alfaro M."/>
            <person name="Ramirez L."/>
            <person name="Pisabarro A.G."/>
            <person name="Kuo A."/>
            <person name="Tritt A."/>
            <person name="Lipzen A."/>
            <person name="He G."/>
            <person name="Yan M."/>
            <person name="Ng V."/>
            <person name="Cullen D."/>
            <person name="Martin F."/>
            <person name="Rosso M.-N."/>
            <person name="Henrissat B."/>
            <person name="Hibbett D."/>
            <person name="Martinez A.T."/>
            <person name="Grigoriev I.V."/>
        </authorList>
    </citation>
    <scope>NUCLEOTIDE SEQUENCE</scope>
    <source>
        <strain evidence="6">AH 40177</strain>
    </source>
</reference>
<gene>
    <name evidence="6" type="ORF">BDP27DRAFT_1444386</name>
</gene>
<name>A0A9P5UCG4_9AGAR</name>
<dbReference type="SUPFAM" id="SSF56104">
    <property type="entry name" value="SAICAR synthase-like"/>
    <property type="match status" value="1"/>
</dbReference>
<protein>
    <recommendedName>
        <fullName evidence="5">PIPK domain-containing protein</fullName>
    </recommendedName>
</protein>
<keyword evidence="3" id="KW-0418">Kinase</keyword>
<dbReference type="Proteomes" id="UP000772434">
    <property type="component" value="Unassembled WGS sequence"/>
</dbReference>
<dbReference type="InterPro" id="IPR027484">
    <property type="entry name" value="PInositol-4-P-5-kinase_N"/>
</dbReference>
<dbReference type="EMBL" id="JADNRY010000014">
    <property type="protein sequence ID" value="KAF9074101.1"/>
    <property type="molecule type" value="Genomic_DNA"/>
</dbReference>
<evidence type="ECO:0000256" key="3">
    <source>
        <dbReference type="PROSITE-ProRule" id="PRU00781"/>
    </source>
</evidence>
<evidence type="ECO:0000256" key="4">
    <source>
        <dbReference type="SAM" id="MobiDB-lite"/>
    </source>
</evidence>
<dbReference type="InterPro" id="IPR002498">
    <property type="entry name" value="PInositol-4-P-4/5-kinase_core"/>
</dbReference>
<dbReference type="Gene3D" id="3.30.810.10">
    <property type="entry name" value="2-Layer Sandwich"/>
    <property type="match status" value="1"/>
</dbReference>
<evidence type="ECO:0000259" key="5">
    <source>
        <dbReference type="PROSITE" id="PS51455"/>
    </source>
</evidence>
<accession>A0A9P5UCG4</accession>
<feature type="compositionally biased region" description="Low complexity" evidence="4">
    <location>
        <begin position="900"/>
        <end position="920"/>
    </location>
</feature>
<dbReference type="OrthoDB" id="158357at2759"/>
<feature type="region of interest" description="Disordered" evidence="4">
    <location>
        <begin position="859"/>
        <end position="920"/>
    </location>
</feature>
<dbReference type="GO" id="GO:0046854">
    <property type="term" value="P:phosphatidylinositol phosphate biosynthetic process"/>
    <property type="evidence" value="ECO:0007669"/>
    <property type="project" value="TreeGrafter"/>
</dbReference>
<feature type="domain" description="PIPK" evidence="5">
    <location>
        <begin position="1284"/>
        <end position="1611"/>
    </location>
</feature>
<feature type="region of interest" description="Disordered" evidence="4">
    <location>
        <begin position="243"/>
        <end position="280"/>
    </location>
</feature>
<dbReference type="Pfam" id="PF01504">
    <property type="entry name" value="PIP5K"/>
    <property type="match status" value="1"/>
</dbReference>
<evidence type="ECO:0000256" key="2">
    <source>
        <dbReference type="ARBA" id="ARBA00022840"/>
    </source>
</evidence>
<proteinExistence type="predicted"/>
<feature type="compositionally biased region" description="Low complexity" evidence="4">
    <location>
        <begin position="267"/>
        <end position="280"/>
    </location>
</feature>
<keyword evidence="3" id="KW-0808">Transferase</keyword>
<evidence type="ECO:0000256" key="1">
    <source>
        <dbReference type="ARBA" id="ARBA00022741"/>
    </source>
</evidence>
<dbReference type="GO" id="GO:0010008">
    <property type="term" value="C:endosome membrane"/>
    <property type="evidence" value="ECO:0007669"/>
    <property type="project" value="TreeGrafter"/>
</dbReference>
<dbReference type="PANTHER" id="PTHR45748:SF7">
    <property type="entry name" value="1-PHOSPHATIDYLINOSITOL 3-PHOSPHATE 5-KINASE-RELATED"/>
    <property type="match status" value="1"/>
</dbReference>
<feature type="compositionally biased region" description="Basic residues" evidence="4">
    <location>
        <begin position="975"/>
        <end position="986"/>
    </location>
</feature>
<feature type="compositionally biased region" description="Low complexity" evidence="4">
    <location>
        <begin position="859"/>
        <end position="883"/>
    </location>
</feature>
<dbReference type="InterPro" id="IPR027483">
    <property type="entry name" value="PInositol-4-P-4/5-kinase_C_sf"/>
</dbReference>
<dbReference type="CDD" id="cd17300">
    <property type="entry name" value="PIPKc_PIKfyve"/>
    <property type="match status" value="1"/>
</dbReference>
<feature type="region of interest" description="Disordered" evidence="4">
    <location>
        <begin position="468"/>
        <end position="514"/>
    </location>
</feature>
<dbReference type="PANTHER" id="PTHR45748">
    <property type="entry name" value="1-PHOSPHATIDYLINOSITOL 3-PHOSPHATE 5-KINASE-RELATED"/>
    <property type="match status" value="1"/>
</dbReference>
<keyword evidence="1 3" id="KW-0547">Nucleotide-binding</keyword>
<keyword evidence="7" id="KW-1185">Reference proteome</keyword>
<feature type="region of interest" description="Disordered" evidence="4">
    <location>
        <begin position="803"/>
        <end position="847"/>
    </location>
</feature>
<comment type="caution">
    <text evidence="6">The sequence shown here is derived from an EMBL/GenBank/DDBJ whole genome shotgun (WGS) entry which is preliminary data.</text>
</comment>
<dbReference type="SMART" id="SM00330">
    <property type="entry name" value="PIPKc"/>
    <property type="match status" value="1"/>
</dbReference>
<evidence type="ECO:0000313" key="6">
    <source>
        <dbReference type="EMBL" id="KAF9074101.1"/>
    </source>
</evidence>
<keyword evidence="2 3" id="KW-0067">ATP-binding</keyword>
<dbReference type="PROSITE" id="PS51455">
    <property type="entry name" value="PIPK"/>
    <property type="match status" value="1"/>
</dbReference>
<dbReference type="InterPro" id="IPR044769">
    <property type="entry name" value="PIKfyve_PIPKc"/>
</dbReference>
<feature type="compositionally biased region" description="Acidic residues" evidence="4">
    <location>
        <begin position="819"/>
        <end position="829"/>
    </location>
</feature>
<dbReference type="GO" id="GO:0000285">
    <property type="term" value="F:1-phosphatidylinositol-3-phosphate 5-kinase activity"/>
    <property type="evidence" value="ECO:0007669"/>
    <property type="project" value="InterPro"/>
</dbReference>
<dbReference type="GO" id="GO:0000329">
    <property type="term" value="C:fungal-type vacuole membrane"/>
    <property type="evidence" value="ECO:0007669"/>
    <property type="project" value="TreeGrafter"/>
</dbReference>